<accession>A0A5N5TB25</accession>
<gene>
    <name evidence="1" type="ORF">Anas_08510</name>
</gene>
<comment type="caution">
    <text evidence="1">The sequence shown here is derived from an EMBL/GenBank/DDBJ whole genome shotgun (WGS) entry which is preliminary data.</text>
</comment>
<dbReference type="EMBL" id="SEYY01004266">
    <property type="protein sequence ID" value="KAB7503873.1"/>
    <property type="molecule type" value="Genomic_DNA"/>
</dbReference>
<protein>
    <submittedName>
        <fullName evidence="1">Uncharacterized protein</fullName>
    </submittedName>
</protein>
<evidence type="ECO:0000313" key="2">
    <source>
        <dbReference type="Proteomes" id="UP000326759"/>
    </source>
</evidence>
<proteinExistence type="predicted"/>
<evidence type="ECO:0000313" key="1">
    <source>
        <dbReference type="EMBL" id="KAB7503873.1"/>
    </source>
</evidence>
<sequence length="76" mass="8727">MTILTSFRVTGMEFCRLMVGLSHLNADYCDVGLRSIVLDRTTKQPKDKLHGLKSKHYFCYCCKAHGHCIFFITINV</sequence>
<organism evidence="1 2">
    <name type="scientific">Armadillidium nasatum</name>
    <dbReference type="NCBI Taxonomy" id="96803"/>
    <lineage>
        <taxon>Eukaryota</taxon>
        <taxon>Metazoa</taxon>
        <taxon>Ecdysozoa</taxon>
        <taxon>Arthropoda</taxon>
        <taxon>Crustacea</taxon>
        <taxon>Multicrustacea</taxon>
        <taxon>Malacostraca</taxon>
        <taxon>Eumalacostraca</taxon>
        <taxon>Peracarida</taxon>
        <taxon>Isopoda</taxon>
        <taxon>Oniscidea</taxon>
        <taxon>Crinocheta</taxon>
        <taxon>Armadillidiidae</taxon>
        <taxon>Armadillidium</taxon>
    </lineage>
</organism>
<dbReference type="AlphaFoldDB" id="A0A5N5TB25"/>
<name>A0A5N5TB25_9CRUS</name>
<keyword evidence="2" id="KW-1185">Reference proteome</keyword>
<reference evidence="1 2" key="1">
    <citation type="journal article" date="2019" name="PLoS Biol.">
        <title>Sex chromosomes control vertical transmission of feminizing Wolbachia symbionts in an isopod.</title>
        <authorList>
            <person name="Becking T."/>
            <person name="Chebbi M.A."/>
            <person name="Giraud I."/>
            <person name="Moumen B."/>
            <person name="Laverre T."/>
            <person name="Caubet Y."/>
            <person name="Peccoud J."/>
            <person name="Gilbert C."/>
            <person name="Cordaux R."/>
        </authorList>
    </citation>
    <scope>NUCLEOTIDE SEQUENCE [LARGE SCALE GENOMIC DNA]</scope>
    <source>
        <strain evidence="1">ANa2</strain>
        <tissue evidence="1">Whole body excluding digestive tract and cuticle</tissue>
    </source>
</reference>
<dbReference type="Proteomes" id="UP000326759">
    <property type="component" value="Unassembled WGS sequence"/>
</dbReference>